<keyword evidence="1" id="KW-0732">Signal</keyword>
<name>A0ABS3KLJ0_9PROT</name>
<evidence type="ECO:0000256" key="1">
    <source>
        <dbReference type="SAM" id="SignalP"/>
    </source>
</evidence>
<feature type="signal peptide" evidence="1">
    <location>
        <begin position="1"/>
        <end position="22"/>
    </location>
</feature>
<comment type="caution">
    <text evidence="2">The sequence shown here is derived from an EMBL/GenBank/DDBJ whole genome shotgun (WGS) entry which is preliminary data.</text>
</comment>
<feature type="chain" id="PRO_5046666554" evidence="1">
    <location>
        <begin position="23"/>
        <end position="67"/>
    </location>
</feature>
<dbReference type="Proteomes" id="UP001518989">
    <property type="component" value="Unassembled WGS sequence"/>
</dbReference>
<evidence type="ECO:0000313" key="2">
    <source>
        <dbReference type="EMBL" id="MBO1077882.1"/>
    </source>
</evidence>
<evidence type="ECO:0000313" key="3">
    <source>
        <dbReference type="Proteomes" id="UP001518989"/>
    </source>
</evidence>
<dbReference type="RefSeq" id="WP_207415277.1">
    <property type="nucleotide sequence ID" value="NZ_CP061179.1"/>
</dbReference>
<organism evidence="2 3">
    <name type="scientific">Roseomonas haemaphysalidis</name>
    <dbReference type="NCBI Taxonomy" id="2768162"/>
    <lineage>
        <taxon>Bacteria</taxon>
        <taxon>Pseudomonadati</taxon>
        <taxon>Pseudomonadota</taxon>
        <taxon>Alphaproteobacteria</taxon>
        <taxon>Acetobacterales</taxon>
        <taxon>Roseomonadaceae</taxon>
        <taxon>Roseomonas</taxon>
    </lineage>
</organism>
<proteinExistence type="predicted"/>
<keyword evidence="3" id="KW-1185">Reference proteome</keyword>
<dbReference type="EMBL" id="JACTNG010000001">
    <property type="protein sequence ID" value="MBO1077882.1"/>
    <property type="molecule type" value="Genomic_DNA"/>
</dbReference>
<gene>
    <name evidence="2" type="ORF">IAI61_02480</name>
</gene>
<reference evidence="2 3" key="1">
    <citation type="submission" date="2020-09" db="EMBL/GenBank/DDBJ databases">
        <title>Roseomonas.</title>
        <authorList>
            <person name="Zhu W."/>
        </authorList>
    </citation>
    <scope>NUCLEOTIDE SEQUENCE [LARGE SCALE GENOMIC DNA]</scope>
    <source>
        <strain evidence="2 3">573</strain>
    </source>
</reference>
<accession>A0ABS3KLJ0</accession>
<protein>
    <submittedName>
        <fullName evidence="2">Uncharacterized protein</fullName>
    </submittedName>
</protein>
<sequence>MIARRSVLAVATTLALAAAGFAEPASNDPNGLAFRDGVLDINWRPFAKVDDAQPRTGALTQLLEKNL</sequence>